<sequence length="185" mass="20964">MGCGNCNSRGCIDVNVTYICSGHRGRRRNDAWPSWCDAEDRPEGEPCTSCDIFTARGVCDRYRKLHMASAILSARTDKSTGRIAPATSRGEKIGSTSCLTNDWQARDIRSEAPKIPRLILEQSRTCLQYERSVETNKRKIEAYEKYRPPAKKRQQQATLAQSIYQQQRYTFQLPPPGQCQQGGQQ</sequence>
<accession>N1PUJ3</accession>
<organism evidence="1 2">
    <name type="scientific">Dothistroma septosporum (strain NZE10 / CBS 128990)</name>
    <name type="common">Red band needle blight fungus</name>
    <name type="synonym">Mycosphaerella pini</name>
    <dbReference type="NCBI Taxonomy" id="675120"/>
    <lineage>
        <taxon>Eukaryota</taxon>
        <taxon>Fungi</taxon>
        <taxon>Dikarya</taxon>
        <taxon>Ascomycota</taxon>
        <taxon>Pezizomycotina</taxon>
        <taxon>Dothideomycetes</taxon>
        <taxon>Dothideomycetidae</taxon>
        <taxon>Mycosphaerellales</taxon>
        <taxon>Mycosphaerellaceae</taxon>
        <taxon>Dothistroma</taxon>
    </lineage>
</organism>
<dbReference type="AlphaFoldDB" id="N1PUJ3"/>
<dbReference type="Proteomes" id="UP000016933">
    <property type="component" value="Unassembled WGS sequence"/>
</dbReference>
<gene>
    <name evidence="1" type="ORF">DOTSEDRAFT_32729</name>
</gene>
<reference evidence="1 2" key="2">
    <citation type="journal article" date="2012" name="PLoS Pathog.">
        <title>Diverse lifestyles and strategies of plant pathogenesis encoded in the genomes of eighteen Dothideomycetes fungi.</title>
        <authorList>
            <person name="Ohm R.A."/>
            <person name="Feau N."/>
            <person name="Henrissat B."/>
            <person name="Schoch C.L."/>
            <person name="Horwitz B.A."/>
            <person name="Barry K.W."/>
            <person name="Condon B.J."/>
            <person name="Copeland A.C."/>
            <person name="Dhillon B."/>
            <person name="Glaser F."/>
            <person name="Hesse C.N."/>
            <person name="Kosti I."/>
            <person name="LaButti K."/>
            <person name="Lindquist E.A."/>
            <person name="Lucas S."/>
            <person name="Salamov A.A."/>
            <person name="Bradshaw R.E."/>
            <person name="Ciuffetti L."/>
            <person name="Hamelin R.C."/>
            <person name="Kema G.H.J."/>
            <person name="Lawrence C."/>
            <person name="Scott J.A."/>
            <person name="Spatafora J.W."/>
            <person name="Turgeon B.G."/>
            <person name="de Wit P.J.G.M."/>
            <person name="Zhong S."/>
            <person name="Goodwin S.B."/>
            <person name="Grigoriev I.V."/>
        </authorList>
    </citation>
    <scope>NUCLEOTIDE SEQUENCE [LARGE SCALE GENOMIC DNA]</scope>
    <source>
        <strain evidence="2">NZE10 / CBS 128990</strain>
    </source>
</reference>
<reference evidence="2" key="1">
    <citation type="journal article" date="2012" name="PLoS Genet.">
        <title>The genomes of the fungal plant pathogens Cladosporium fulvum and Dothistroma septosporum reveal adaptation to different hosts and lifestyles but also signatures of common ancestry.</title>
        <authorList>
            <person name="de Wit P.J.G.M."/>
            <person name="van der Burgt A."/>
            <person name="Oekmen B."/>
            <person name="Stergiopoulos I."/>
            <person name="Abd-Elsalam K.A."/>
            <person name="Aerts A.L."/>
            <person name="Bahkali A.H."/>
            <person name="Beenen H.G."/>
            <person name="Chettri P."/>
            <person name="Cox M.P."/>
            <person name="Datema E."/>
            <person name="de Vries R.P."/>
            <person name="Dhillon B."/>
            <person name="Ganley A.R."/>
            <person name="Griffiths S.A."/>
            <person name="Guo Y."/>
            <person name="Hamelin R.C."/>
            <person name="Henrissat B."/>
            <person name="Kabir M.S."/>
            <person name="Jashni M.K."/>
            <person name="Kema G."/>
            <person name="Klaubauf S."/>
            <person name="Lapidus A."/>
            <person name="Levasseur A."/>
            <person name="Lindquist E."/>
            <person name="Mehrabi R."/>
            <person name="Ohm R.A."/>
            <person name="Owen T.J."/>
            <person name="Salamov A."/>
            <person name="Schwelm A."/>
            <person name="Schijlen E."/>
            <person name="Sun H."/>
            <person name="van den Burg H.A."/>
            <person name="van Ham R.C.H.J."/>
            <person name="Zhang S."/>
            <person name="Goodwin S.B."/>
            <person name="Grigoriev I.V."/>
            <person name="Collemare J."/>
            <person name="Bradshaw R.E."/>
        </authorList>
    </citation>
    <scope>NUCLEOTIDE SEQUENCE [LARGE SCALE GENOMIC DNA]</scope>
    <source>
        <strain evidence="2">NZE10 / CBS 128990</strain>
    </source>
</reference>
<evidence type="ECO:0000313" key="2">
    <source>
        <dbReference type="Proteomes" id="UP000016933"/>
    </source>
</evidence>
<proteinExistence type="predicted"/>
<dbReference type="EMBL" id="KB446537">
    <property type="protein sequence ID" value="EME46040.1"/>
    <property type="molecule type" value="Genomic_DNA"/>
</dbReference>
<keyword evidence="2" id="KW-1185">Reference proteome</keyword>
<evidence type="ECO:0000313" key="1">
    <source>
        <dbReference type="EMBL" id="EME46040.1"/>
    </source>
</evidence>
<dbReference type="HOGENOM" id="CLU_1461276_0_0_1"/>
<protein>
    <submittedName>
        <fullName evidence="1">Uncharacterized protein</fullName>
    </submittedName>
</protein>
<name>N1PUJ3_DOTSN</name>